<dbReference type="GO" id="GO:0003677">
    <property type="term" value="F:DNA binding"/>
    <property type="evidence" value="ECO:0007669"/>
    <property type="project" value="InterPro"/>
</dbReference>
<evidence type="ECO:0000313" key="2">
    <source>
        <dbReference type="EMBL" id="HBH1541627.1"/>
    </source>
</evidence>
<dbReference type="Pfam" id="PF03374">
    <property type="entry name" value="ANT"/>
    <property type="match status" value="1"/>
</dbReference>
<name>A0AAN5VJS5_CLODI</name>
<dbReference type="InterPro" id="IPR014054">
    <property type="entry name" value="Phage_regulatory_Rha"/>
</dbReference>
<dbReference type="InterPro" id="IPR005039">
    <property type="entry name" value="Ant_C"/>
</dbReference>
<reference evidence="2" key="2">
    <citation type="submission" date="2021-06" db="EMBL/GenBank/DDBJ databases">
        <authorList>
            <consortium name="NCBI Pathogen Detection Project"/>
        </authorList>
    </citation>
    <scope>NUCLEOTIDE SEQUENCE</scope>
    <source>
        <strain evidence="2">HN1000</strain>
    </source>
</reference>
<accession>A0AAN5VJS5</accession>
<gene>
    <name evidence="2" type="ORF">KRM00_001090</name>
</gene>
<dbReference type="AlphaFoldDB" id="A0AAN5VJS5"/>
<evidence type="ECO:0000313" key="3">
    <source>
        <dbReference type="Proteomes" id="UP000878956"/>
    </source>
</evidence>
<dbReference type="Pfam" id="PF09669">
    <property type="entry name" value="Phage_pRha"/>
    <property type="match status" value="1"/>
</dbReference>
<protein>
    <submittedName>
        <fullName evidence="2">Phage regulatory protein/antirepressor Ant</fullName>
    </submittedName>
</protein>
<dbReference type="EMBL" id="DAEPXK010000008">
    <property type="protein sequence ID" value="HBH1541627.1"/>
    <property type="molecule type" value="Genomic_DNA"/>
</dbReference>
<evidence type="ECO:0000259" key="1">
    <source>
        <dbReference type="Pfam" id="PF03374"/>
    </source>
</evidence>
<dbReference type="RefSeq" id="WP_022620806.1">
    <property type="nucleotide sequence ID" value="NZ_BING01000001.1"/>
</dbReference>
<reference evidence="2" key="1">
    <citation type="journal article" date="2018" name="Genome Biol.">
        <title>SKESA: strategic k-mer extension for scrupulous assemblies.</title>
        <authorList>
            <person name="Souvorov A."/>
            <person name="Agarwala R."/>
            <person name="Lipman D.J."/>
        </authorList>
    </citation>
    <scope>NUCLEOTIDE SEQUENCE</scope>
    <source>
        <strain evidence="2">HN1000</strain>
    </source>
</reference>
<dbReference type="Proteomes" id="UP000878956">
    <property type="component" value="Unassembled WGS sequence"/>
</dbReference>
<organism evidence="2 3">
    <name type="scientific">Clostridioides difficile</name>
    <name type="common">Peptoclostridium difficile</name>
    <dbReference type="NCBI Taxonomy" id="1496"/>
    <lineage>
        <taxon>Bacteria</taxon>
        <taxon>Bacillati</taxon>
        <taxon>Bacillota</taxon>
        <taxon>Clostridia</taxon>
        <taxon>Peptostreptococcales</taxon>
        <taxon>Peptostreptococcaceae</taxon>
        <taxon>Clostridioides</taxon>
    </lineage>
</organism>
<proteinExistence type="predicted"/>
<sequence>MSEVIRQVVDEIVRISSLEVAKMMGMTSKDGHRDLIRKIEKINIVFDSEKIPNEIYWLEGEYENRGKFYKEYLVSKKGCEFLAHKTTGEKGVLFTAKYMERFEEMERIIKEQKLELSARDKGILDIVNSKSDIEQAIAIKTFEEVVTAPLIETIEEQKPDVQFANRIRTDGRKVYSISQASKLLKLPYGRNKLMENLRNLKILQLNNEPYQTYIDRDYLLVELNETGNKLVVSPRITGKGMKWLENKLRDKLLTLA</sequence>
<comment type="caution">
    <text evidence="2">The sequence shown here is derived from an EMBL/GenBank/DDBJ whole genome shotgun (WGS) entry which is preliminary data.</text>
</comment>
<feature type="domain" description="Antirepressor protein C-terminal" evidence="1">
    <location>
        <begin position="153"/>
        <end position="249"/>
    </location>
</feature>